<dbReference type="InterPro" id="IPR023294">
    <property type="entry name" value="Tachylectin2"/>
</dbReference>
<dbReference type="Pfam" id="PF26607">
    <property type="entry name" value="DUF8189"/>
    <property type="match status" value="1"/>
</dbReference>
<evidence type="ECO:0000259" key="3">
    <source>
        <dbReference type="Pfam" id="PF14517"/>
    </source>
</evidence>
<name>A0A290Z876_9PSEU</name>
<accession>A0A290Z876</accession>
<dbReference type="AlphaFoldDB" id="A0A290Z876"/>
<evidence type="ECO:0000313" key="6">
    <source>
        <dbReference type="Proteomes" id="UP000218505"/>
    </source>
</evidence>
<sequence>MCIPQAWTGRWGMDATRTSCPQRRCSRVSRWTFSPLPSRDSSAHSCNSAITSSPSTDCQRQHSEIPTPASDTGRRMEKMMYPKHNRRSTALTALTLAVLPLAATLIPLATPAAQAASTLQCRTASPVFAVLPDGSLRLYNHEEPEQGLDSWTGWSHIGNGWSPLTRTGPDGRLYDIVDGELRRYRWTGSEWERPGGGWYDVIATGWTGWDSPAFRNRLTVDSRGDFYALLANGDLQWEHFDEATRTWSRRVLEQGDPNRYDLIVAAGDGVLFVRDPHRDNGTLYRYEYHAPSHRWVQRKHPTGNGWNMHRALFSPGAGIVYGQQDNDRGDLWWYRYDDSLGDFAFGGRKHISWGWSRDWRVGATTDACALPDAPAPVRPAVPARHDAATTALPGTDGRMNYFYTNSQGSLVHARQRRADDPLLIDYQSFPDHHGFTGTPGAAVRADGRVEVIANSSDDADARGKLQQVANGVWAPGAQQHGGWLLGDPTLVTTSVGTSALGVDADGVLWHRPQLRDRDRYLPWRALPATGLTTDLTALPAPDPDRAVLDLAARFTDGSTRVARLVDGELGPWRALGAGLGEPALVRHQNGDLQVFTRGQDGRVRTQRENAGAFPGTWSTVGDLVTTGSPTAVATTRGLVEVAARGVDGLVHVTGQSVPAGPFREWSVRTFDDAATDPASAALPDGSWVFTWRDAQNTIYSYTGSYPDPAARAATAGPPSTTAAYRGGPARP</sequence>
<dbReference type="InterPro" id="IPR058502">
    <property type="entry name" value="PLL-like_beta-prop"/>
</dbReference>
<keyword evidence="2" id="KW-0472">Membrane</keyword>
<evidence type="ECO:0000256" key="1">
    <source>
        <dbReference type="SAM" id="MobiDB-lite"/>
    </source>
</evidence>
<protein>
    <submittedName>
        <fullName evidence="5">Uncharacterized protein</fullName>
    </submittedName>
</protein>
<evidence type="ECO:0000313" key="5">
    <source>
        <dbReference type="EMBL" id="ATE55220.1"/>
    </source>
</evidence>
<feature type="transmembrane region" description="Helical" evidence="2">
    <location>
        <begin position="88"/>
        <end position="109"/>
    </location>
</feature>
<feature type="compositionally biased region" description="Low complexity" evidence="1">
    <location>
        <begin position="709"/>
        <end position="723"/>
    </location>
</feature>
<organism evidence="5 6">
    <name type="scientific">Actinosynnema pretiosum</name>
    <dbReference type="NCBI Taxonomy" id="42197"/>
    <lineage>
        <taxon>Bacteria</taxon>
        <taxon>Bacillati</taxon>
        <taxon>Actinomycetota</taxon>
        <taxon>Actinomycetes</taxon>
        <taxon>Pseudonocardiales</taxon>
        <taxon>Pseudonocardiaceae</taxon>
        <taxon>Actinosynnema</taxon>
    </lineage>
</organism>
<keyword evidence="2" id="KW-0812">Transmembrane</keyword>
<feature type="region of interest" description="Disordered" evidence="1">
    <location>
        <begin position="709"/>
        <end position="731"/>
    </location>
</feature>
<dbReference type="SUPFAM" id="SSF50934">
    <property type="entry name" value="Tachylectin-2"/>
    <property type="match status" value="1"/>
</dbReference>
<keyword evidence="2" id="KW-1133">Transmembrane helix</keyword>
<feature type="compositionally biased region" description="Polar residues" evidence="1">
    <location>
        <begin position="39"/>
        <end position="58"/>
    </location>
</feature>
<feature type="domain" description="Tachylectin 2" evidence="3">
    <location>
        <begin position="129"/>
        <end position="355"/>
    </location>
</feature>
<dbReference type="InterPro" id="IPR036813">
    <property type="entry name" value="Tachylectin2_sf"/>
</dbReference>
<evidence type="ECO:0000259" key="4">
    <source>
        <dbReference type="Pfam" id="PF26607"/>
    </source>
</evidence>
<dbReference type="EMBL" id="CP023445">
    <property type="protein sequence ID" value="ATE55220.1"/>
    <property type="molecule type" value="Genomic_DNA"/>
</dbReference>
<dbReference type="Pfam" id="PF14517">
    <property type="entry name" value="Tachylectin"/>
    <property type="match status" value="1"/>
</dbReference>
<proteinExistence type="predicted"/>
<gene>
    <name evidence="5" type="ORF">CNX65_19625</name>
</gene>
<dbReference type="SUPFAM" id="SSF89372">
    <property type="entry name" value="Fucose-specific lectin"/>
    <property type="match status" value="2"/>
</dbReference>
<dbReference type="Proteomes" id="UP000218505">
    <property type="component" value="Chromosome"/>
</dbReference>
<reference evidence="5" key="1">
    <citation type="submission" date="2017-09" db="EMBL/GenBank/DDBJ databases">
        <title>Complete Genome Sequence of ansamitocin-producing Bacterium Actinosynnema pretiosum X47.</title>
        <authorList>
            <person name="Cao G."/>
            <person name="Zong G."/>
            <person name="Zhong C."/>
            <person name="Fu J."/>
        </authorList>
    </citation>
    <scope>NUCLEOTIDE SEQUENCE [LARGE SCALE GENOMIC DNA]</scope>
    <source>
        <strain evidence="5">X47</strain>
    </source>
</reference>
<keyword evidence="6" id="KW-1185">Reference proteome</keyword>
<dbReference type="KEGG" id="apre:CNX65_19625"/>
<feature type="region of interest" description="Disordered" evidence="1">
    <location>
        <begin position="37"/>
        <end position="73"/>
    </location>
</feature>
<dbReference type="Gene3D" id="2.115.10.10">
    <property type="entry name" value="Tachylectin 2"/>
    <property type="match status" value="1"/>
</dbReference>
<evidence type="ECO:0000256" key="2">
    <source>
        <dbReference type="SAM" id="Phobius"/>
    </source>
</evidence>
<feature type="domain" description="PLL-like beta propeller" evidence="4">
    <location>
        <begin position="394"/>
        <end position="653"/>
    </location>
</feature>